<dbReference type="Pfam" id="PF00072">
    <property type="entry name" value="Response_reg"/>
    <property type="match status" value="2"/>
</dbReference>
<dbReference type="Gene3D" id="1.20.120.160">
    <property type="entry name" value="HPT domain"/>
    <property type="match status" value="1"/>
</dbReference>
<dbReference type="GO" id="GO:0005524">
    <property type="term" value="F:ATP binding"/>
    <property type="evidence" value="ECO:0007669"/>
    <property type="project" value="UniProtKB-KW"/>
</dbReference>
<keyword evidence="6" id="KW-0808">Transferase</keyword>
<dbReference type="SUPFAM" id="SSF55874">
    <property type="entry name" value="ATPase domain of HSP90 chaperone/DNA topoisomerase II/histidine kinase"/>
    <property type="match status" value="1"/>
</dbReference>
<dbReference type="Gene3D" id="3.30.565.10">
    <property type="entry name" value="Histidine kinase-like ATPase, C-terminal domain"/>
    <property type="match status" value="1"/>
</dbReference>
<dbReference type="Pfam" id="PF00672">
    <property type="entry name" value="HAMP"/>
    <property type="match status" value="1"/>
</dbReference>
<keyword evidence="7 17" id="KW-0812">Transmembrane</keyword>
<feature type="domain" description="Histidine kinase" evidence="18">
    <location>
        <begin position="389"/>
        <end position="610"/>
    </location>
</feature>
<dbReference type="Gene3D" id="6.10.340.10">
    <property type="match status" value="1"/>
</dbReference>
<keyword evidence="9 22" id="KW-0418">Kinase</keyword>
<evidence type="ECO:0000259" key="18">
    <source>
        <dbReference type="PROSITE" id="PS50109"/>
    </source>
</evidence>
<dbReference type="SMART" id="SM00073">
    <property type="entry name" value="HPT"/>
    <property type="match status" value="1"/>
</dbReference>
<evidence type="ECO:0000256" key="2">
    <source>
        <dbReference type="ARBA" id="ARBA00004651"/>
    </source>
</evidence>
<evidence type="ECO:0000259" key="20">
    <source>
        <dbReference type="PROSITE" id="PS50885"/>
    </source>
</evidence>
<keyword evidence="5 16" id="KW-0597">Phosphoprotein</keyword>
<reference evidence="22 23" key="1">
    <citation type="submission" date="2016-12" db="EMBL/GenBank/DDBJ databases">
        <authorList>
            <person name="Song W.-J."/>
            <person name="Kurnit D.M."/>
        </authorList>
    </citation>
    <scope>NUCLEOTIDE SEQUENCE [LARGE SCALE GENOMIC DNA]</scope>
    <source>
        <strain evidence="22 23">DSM 11393</strain>
    </source>
</reference>
<protein>
    <recommendedName>
        <fullName evidence="3">histidine kinase</fullName>
        <ecNumber evidence="3">2.7.13.3</ecNumber>
    </recommendedName>
</protein>
<evidence type="ECO:0000256" key="4">
    <source>
        <dbReference type="ARBA" id="ARBA00022475"/>
    </source>
</evidence>
<dbReference type="PROSITE" id="PS50885">
    <property type="entry name" value="HAMP"/>
    <property type="match status" value="1"/>
</dbReference>
<accession>A0A1M7RWJ1</accession>
<comment type="subcellular location">
    <subcellularLocation>
        <location evidence="2">Cell membrane</location>
        <topology evidence="2">Multi-pass membrane protein</topology>
    </subcellularLocation>
</comment>
<evidence type="ECO:0000256" key="14">
    <source>
        <dbReference type="ARBA" id="ARBA00023306"/>
    </source>
</evidence>
<dbReference type="PANTHER" id="PTHR45339">
    <property type="entry name" value="HYBRID SIGNAL TRANSDUCTION HISTIDINE KINASE J"/>
    <property type="match status" value="1"/>
</dbReference>
<evidence type="ECO:0000259" key="21">
    <source>
        <dbReference type="PROSITE" id="PS50894"/>
    </source>
</evidence>
<keyword evidence="11 17" id="KW-1133">Transmembrane helix</keyword>
<dbReference type="SUPFAM" id="SSF52172">
    <property type="entry name" value="CheY-like"/>
    <property type="match status" value="2"/>
</dbReference>
<evidence type="ECO:0000256" key="5">
    <source>
        <dbReference type="ARBA" id="ARBA00022553"/>
    </source>
</evidence>
<sequence>MKLFSGSISKILYFIVLLAVIPAAITIVYSSIESKNIYMQDVDNRSSDLILTVGTQNQLLVENTRVLLKTLSQLDEIQEKNIAFSTNILQALVDQYPIYNNIFLADKDGYVFASGVDWKPGINIKDEDSFQNAVKSGDFSIGNLKLDNILEKNTLHFSYPIKDKNGEITTVIIASIQQNTGVIDYSLLNSIKGAKFTLIDRNGAIVSRYPPEQNQKDEDNAELAFLSSELWDKIKNQKEAFGKFTETDKNGEKINITYERLTRPDNKRLYLASVISIPATSIKNNANTFLWRDLTALLAVTVFTLLTTWFLSQKALIQPLVSLLRSAQSLAKGNLTTRSHLGGLKGEVGILAHSFDEMAEALEERTKELINAKMAADVANKAKSEFLANMSHEIRTPMNAVIGMAYLAQKTKLTPKQHNYISNIYSAGTTLLGIINDILDFSKIESGQLTLDYIPFRLDDIFENISVLVSQKANEKDLEILFVIEKDVPHNLIGDPLKLGQIITNLMNNSVKFTDKGEVILSCRLESEEKNKIKLIFSVKDTGIGMTPDQQKNLFKAFTQADGSTTRRFGGTGLGLTITKRLVEMMEGSIKVKSEIGQGTEISFDALLERGNEDLQVQKTALPALQTNILVVDDNSAAREVLTSLIAGFGFKVNSAASAKEAFQMLIKADQDDPFQLVFMDWKMPEIDGIEAMTHIFQKLNLKSQPKIILVTAFGRSEVQQQAEDAGASGFLHKPINQSVLLDSIMFALSNEDQDPDSIETQGNTGLQNEQLSEINTSDINFTGAKILLVEDNLVNQQIAVELLEDAGATVTIANNGQEAIDMLSNSNDQYNLILMDLQMPVMDGYGATKQIRKDQRFSKLPIIAMTAHALVEERQRCLNVGMNDHISKPIEINRFFSVIDHWLKKRHFVPTEKQTKKEVTELATSVHPTDKTLQKPYDVTTTSKGTNIAKVQDKTEPTTQEQAIANNAKLMKGINIEKALARLGGNLKLYRKLAEQFIKYNGNAHEELRSLIENNDNSGAERLAHTVKGLAASLGADELSSISAELEHALKENSTTTKEEIQNMLSKNDLIFENICIQLNTWLNPTEETAQKTPETPEELKSELVNQTITKSPEKIIDQTKLITILNKLETLLKDDDSEAIQVFEENTQELKTLFSTTDFQLLSEKVQRFDFEEALEIIHNNTLKQ</sequence>
<evidence type="ECO:0000256" key="6">
    <source>
        <dbReference type="ARBA" id="ARBA00022679"/>
    </source>
</evidence>
<feature type="domain" description="HAMP" evidence="20">
    <location>
        <begin position="314"/>
        <end position="367"/>
    </location>
</feature>
<dbReference type="SMART" id="SM00304">
    <property type="entry name" value="HAMP"/>
    <property type="match status" value="1"/>
</dbReference>
<evidence type="ECO:0000256" key="1">
    <source>
        <dbReference type="ARBA" id="ARBA00000085"/>
    </source>
</evidence>
<dbReference type="CDD" id="cd00082">
    <property type="entry name" value="HisKA"/>
    <property type="match status" value="1"/>
</dbReference>
<dbReference type="PROSITE" id="PS50109">
    <property type="entry name" value="HIS_KIN"/>
    <property type="match status" value="1"/>
</dbReference>
<dbReference type="CDD" id="cd16922">
    <property type="entry name" value="HATPase_EvgS-ArcB-TorS-like"/>
    <property type="match status" value="1"/>
</dbReference>
<dbReference type="SUPFAM" id="SSF47226">
    <property type="entry name" value="Histidine-containing phosphotransfer domain, HPT domain"/>
    <property type="match status" value="1"/>
</dbReference>
<dbReference type="GO" id="GO:0000155">
    <property type="term" value="F:phosphorelay sensor kinase activity"/>
    <property type="evidence" value="ECO:0007669"/>
    <property type="project" value="InterPro"/>
</dbReference>
<proteinExistence type="predicted"/>
<dbReference type="CDD" id="cd12914">
    <property type="entry name" value="PDC1_DGC_like"/>
    <property type="match status" value="1"/>
</dbReference>
<evidence type="ECO:0000256" key="9">
    <source>
        <dbReference type="ARBA" id="ARBA00022777"/>
    </source>
</evidence>
<dbReference type="CDD" id="cd06225">
    <property type="entry name" value="HAMP"/>
    <property type="match status" value="1"/>
</dbReference>
<dbReference type="InterPro" id="IPR036097">
    <property type="entry name" value="HisK_dim/P_sf"/>
</dbReference>
<evidence type="ECO:0000256" key="8">
    <source>
        <dbReference type="ARBA" id="ARBA00022741"/>
    </source>
</evidence>
<dbReference type="InterPro" id="IPR001789">
    <property type="entry name" value="Sig_transdc_resp-reg_receiver"/>
</dbReference>
<dbReference type="FunFam" id="3.30.565.10:FF:000010">
    <property type="entry name" value="Sensor histidine kinase RcsC"/>
    <property type="match status" value="1"/>
</dbReference>
<dbReference type="Pfam" id="PF01627">
    <property type="entry name" value="Hpt"/>
    <property type="match status" value="1"/>
</dbReference>
<dbReference type="RefSeq" id="WP_072695716.1">
    <property type="nucleotide sequence ID" value="NZ_FRDI01000002.1"/>
</dbReference>
<evidence type="ECO:0000256" key="16">
    <source>
        <dbReference type="PROSITE-ProRule" id="PRU00169"/>
    </source>
</evidence>
<dbReference type="InterPro" id="IPR003660">
    <property type="entry name" value="HAMP_dom"/>
</dbReference>
<feature type="transmembrane region" description="Helical" evidence="17">
    <location>
        <begin position="289"/>
        <end position="311"/>
    </location>
</feature>
<keyword evidence="14" id="KW-0131">Cell cycle</keyword>
<dbReference type="EC" id="2.7.13.3" evidence="3"/>
<keyword evidence="23" id="KW-1185">Reference proteome</keyword>
<evidence type="ECO:0000259" key="19">
    <source>
        <dbReference type="PROSITE" id="PS50110"/>
    </source>
</evidence>
<dbReference type="SUPFAM" id="SSF47384">
    <property type="entry name" value="Homodimeric domain of signal transducing histidine kinase"/>
    <property type="match status" value="1"/>
</dbReference>
<dbReference type="PROSITE" id="PS50894">
    <property type="entry name" value="HPT"/>
    <property type="match status" value="1"/>
</dbReference>
<feature type="modified residue" description="4-aspartylphosphate" evidence="16">
    <location>
        <position position="681"/>
    </location>
</feature>
<evidence type="ECO:0000256" key="10">
    <source>
        <dbReference type="ARBA" id="ARBA00022840"/>
    </source>
</evidence>
<dbReference type="SMART" id="SM00387">
    <property type="entry name" value="HATPase_c"/>
    <property type="match status" value="1"/>
</dbReference>
<evidence type="ECO:0000256" key="13">
    <source>
        <dbReference type="ARBA" id="ARBA00023136"/>
    </source>
</evidence>
<evidence type="ECO:0000313" key="22">
    <source>
        <dbReference type="EMBL" id="SHN50645.1"/>
    </source>
</evidence>
<dbReference type="SMART" id="SM00448">
    <property type="entry name" value="REC"/>
    <property type="match status" value="2"/>
</dbReference>
<keyword evidence="12" id="KW-0902">Two-component regulatory system</keyword>
<name>A0A1M7RWJ1_9BACT</name>
<evidence type="ECO:0000313" key="23">
    <source>
        <dbReference type="Proteomes" id="UP000186469"/>
    </source>
</evidence>
<dbReference type="PRINTS" id="PR00344">
    <property type="entry name" value="BCTRLSENSOR"/>
</dbReference>
<evidence type="ECO:0000256" key="17">
    <source>
        <dbReference type="SAM" id="Phobius"/>
    </source>
</evidence>
<dbReference type="PANTHER" id="PTHR45339:SF1">
    <property type="entry name" value="HYBRID SIGNAL TRANSDUCTION HISTIDINE KINASE J"/>
    <property type="match status" value="1"/>
</dbReference>
<keyword evidence="4" id="KW-1003">Cell membrane</keyword>
<dbReference type="Pfam" id="PF02518">
    <property type="entry name" value="HATPase_c"/>
    <property type="match status" value="1"/>
</dbReference>
<evidence type="ECO:0000256" key="7">
    <source>
        <dbReference type="ARBA" id="ARBA00022692"/>
    </source>
</evidence>
<keyword evidence="10" id="KW-0067">ATP-binding</keyword>
<dbReference type="Gene3D" id="3.40.50.2300">
    <property type="match status" value="2"/>
</dbReference>
<dbReference type="CDD" id="cd18774">
    <property type="entry name" value="PDC2_HK_sensor"/>
    <property type="match status" value="1"/>
</dbReference>
<dbReference type="OrthoDB" id="5437363at2"/>
<evidence type="ECO:0000256" key="15">
    <source>
        <dbReference type="PROSITE-ProRule" id="PRU00110"/>
    </source>
</evidence>
<dbReference type="InterPro" id="IPR003594">
    <property type="entry name" value="HATPase_dom"/>
</dbReference>
<gene>
    <name evidence="22" type="ORF">SAMN02745728_00270</name>
</gene>
<dbReference type="EMBL" id="FRDI01000002">
    <property type="protein sequence ID" value="SHN50645.1"/>
    <property type="molecule type" value="Genomic_DNA"/>
</dbReference>
<keyword evidence="13 17" id="KW-0472">Membrane</keyword>
<dbReference type="InterPro" id="IPR003661">
    <property type="entry name" value="HisK_dim/P_dom"/>
</dbReference>
<dbReference type="SMART" id="SM00388">
    <property type="entry name" value="HisKA"/>
    <property type="match status" value="1"/>
</dbReference>
<dbReference type="Gene3D" id="3.30.450.20">
    <property type="entry name" value="PAS domain"/>
    <property type="match status" value="1"/>
</dbReference>
<dbReference type="CDD" id="cd00088">
    <property type="entry name" value="HPT"/>
    <property type="match status" value="1"/>
</dbReference>
<dbReference type="Gene3D" id="1.10.287.130">
    <property type="match status" value="1"/>
</dbReference>
<dbReference type="AlphaFoldDB" id="A0A1M7RWJ1"/>
<evidence type="ECO:0000256" key="11">
    <source>
        <dbReference type="ARBA" id="ARBA00022989"/>
    </source>
</evidence>
<dbReference type="InterPro" id="IPR036641">
    <property type="entry name" value="HPT_dom_sf"/>
</dbReference>
<dbReference type="InterPro" id="IPR036890">
    <property type="entry name" value="HATPase_C_sf"/>
</dbReference>
<feature type="domain" description="Response regulatory" evidence="19">
    <location>
        <begin position="628"/>
        <end position="749"/>
    </location>
</feature>
<dbReference type="Proteomes" id="UP000186469">
    <property type="component" value="Unassembled WGS sequence"/>
</dbReference>
<dbReference type="GO" id="GO:0005886">
    <property type="term" value="C:plasma membrane"/>
    <property type="evidence" value="ECO:0007669"/>
    <property type="project" value="UniProtKB-SubCell"/>
</dbReference>
<feature type="transmembrane region" description="Helical" evidence="17">
    <location>
        <begin position="12"/>
        <end position="32"/>
    </location>
</feature>
<keyword evidence="8" id="KW-0547">Nucleotide-binding</keyword>
<feature type="modified residue" description="4-aspartylphosphate" evidence="16">
    <location>
        <position position="837"/>
    </location>
</feature>
<dbReference type="SUPFAM" id="SSF158472">
    <property type="entry name" value="HAMP domain-like"/>
    <property type="match status" value="1"/>
</dbReference>
<dbReference type="InterPro" id="IPR004358">
    <property type="entry name" value="Sig_transdc_His_kin-like_C"/>
</dbReference>
<dbReference type="InterPro" id="IPR005467">
    <property type="entry name" value="His_kinase_dom"/>
</dbReference>
<evidence type="ECO:0000256" key="12">
    <source>
        <dbReference type="ARBA" id="ARBA00023012"/>
    </source>
</evidence>
<feature type="modified residue" description="Phosphohistidine" evidence="15">
    <location>
        <position position="1026"/>
    </location>
</feature>
<dbReference type="FunFam" id="1.10.287.130:FF:000038">
    <property type="entry name" value="Sensory transduction histidine kinase"/>
    <property type="match status" value="1"/>
</dbReference>
<dbReference type="CDD" id="cd17546">
    <property type="entry name" value="REC_hyHK_CKI1_RcsC-like"/>
    <property type="match status" value="2"/>
</dbReference>
<dbReference type="STRING" id="1121455.SAMN02745728_00270"/>
<feature type="domain" description="Response regulatory" evidence="19">
    <location>
        <begin position="786"/>
        <end position="904"/>
    </location>
</feature>
<organism evidence="22 23">
    <name type="scientific">Desulfovibrio litoralis DSM 11393</name>
    <dbReference type="NCBI Taxonomy" id="1121455"/>
    <lineage>
        <taxon>Bacteria</taxon>
        <taxon>Pseudomonadati</taxon>
        <taxon>Thermodesulfobacteriota</taxon>
        <taxon>Desulfovibrionia</taxon>
        <taxon>Desulfovibrionales</taxon>
        <taxon>Desulfovibrionaceae</taxon>
        <taxon>Desulfovibrio</taxon>
    </lineage>
</organism>
<dbReference type="Pfam" id="PF00512">
    <property type="entry name" value="HisKA"/>
    <property type="match status" value="1"/>
</dbReference>
<comment type="catalytic activity">
    <reaction evidence="1">
        <text>ATP + protein L-histidine = ADP + protein N-phospho-L-histidine.</text>
        <dbReference type="EC" id="2.7.13.3"/>
    </reaction>
</comment>
<dbReference type="PROSITE" id="PS50110">
    <property type="entry name" value="RESPONSE_REGULATORY"/>
    <property type="match status" value="2"/>
</dbReference>
<dbReference type="InterPro" id="IPR008207">
    <property type="entry name" value="Sig_transdc_His_kin_Hpt_dom"/>
</dbReference>
<evidence type="ECO:0000256" key="3">
    <source>
        <dbReference type="ARBA" id="ARBA00012438"/>
    </source>
</evidence>
<dbReference type="InterPro" id="IPR011006">
    <property type="entry name" value="CheY-like_superfamily"/>
</dbReference>
<feature type="domain" description="HPt" evidence="21">
    <location>
        <begin position="987"/>
        <end position="1083"/>
    </location>
</feature>